<evidence type="ECO:0000256" key="3">
    <source>
        <dbReference type="ARBA" id="ARBA00023235"/>
    </source>
</evidence>
<keyword evidence="8" id="KW-1185">Reference proteome</keyword>
<protein>
    <recommendedName>
        <fullName evidence="4">tRNA pseudouridine synthase D</fullName>
        <ecNumber evidence="4">5.4.99.27</ecNumber>
    </recommendedName>
    <alternativeName>
        <fullName evidence="4">tRNA pseudouridine(13) synthase</fullName>
    </alternativeName>
    <alternativeName>
        <fullName evidence="4">tRNA pseudouridylate synthase D</fullName>
    </alternativeName>
    <alternativeName>
        <fullName evidence="4">tRNA-uridine isomerase D</fullName>
    </alternativeName>
</protein>
<dbReference type="RefSeq" id="WP_253481198.1">
    <property type="nucleotide sequence ID" value="NZ_JALJXV010000008.1"/>
</dbReference>
<dbReference type="InterPro" id="IPR042214">
    <property type="entry name" value="TruD_catalytic"/>
</dbReference>
<dbReference type="Proteomes" id="UP001205843">
    <property type="component" value="Unassembled WGS sequence"/>
</dbReference>
<dbReference type="InterPro" id="IPR011760">
    <property type="entry name" value="PsdUridine_synth_TruD_insert"/>
</dbReference>
<reference evidence="7" key="1">
    <citation type="submission" date="2022-03" db="EMBL/GenBank/DDBJ databases">
        <title>Genomic Encyclopedia of Type Strains, Phase III (KMG-III): the genomes of soil and plant-associated and newly described type strains.</title>
        <authorList>
            <person name="Whitman W."/>
        </authorList>
    </citation>
    <scope>NUCLEOTIDE SEQUENCE</scope>
    <source>
        <strain evidence="7">ANL 6-2</strain>
    </source>
</reference>
<evidence type="ECO:0000256" key="5">
    <source>
        <dbReference type="SAM" id="MobiDB-lite"/>
    </source>
</evidence>
<dbReference type="SUPFAM" id="SSF55120">
    <property type="entry name" value="Pseudouridine synthase"/>
    <property type="match status" value="1"/>
</dbReference>
<dbReference type="Gene3D" id="3.30.2340.10">
    <property type="entry name" value="TruD, insertion domain"/>
    <property type="match status" value="1"/>
</dbReference>
<feature type="active site" description="Nucleophile" evidence="4">
    <location>
        <position position="86"/>
    </location>
</feature>
<keyword evidence="3 4" id="KW-0413">Isomerase</keyword>
<dbReference type="InterPro" id="IPR043165">
    <property type="entry name" value="TruD_insert_sf"/>
</dbReference>
<feature type="domain" description="TRUD" evidence="6">
    <location>
        <begin position="160"/>
        <end position="305"/>
    </location>
</feature>
<dbReference type="PANTHER" id="PTHR47811:SF1">
    <property type="entry name" value="TRNA PSEUDOURIDINE SYNTHASE D"/>
    <property type="match status" value="1"/>
</dbReference>
<accession>A0AAE3KDE2</accession>
<dbReference type="GO" id="GO:0031119">
    <property type="term" value="P:tRNA pseudouridine synthesis"/>
    <property type="evidence" value="ECO:0007669"/>
    <property type="project" value="UniProtKB-UniRule"/>
</dbReference>
<feature type="region of interest" description="Disordered" evidence="5">
    <location>
        <begin position="249"/>
        <end position="272"/>
    </location>
</feature>
<dbReference type="AlphaFoldDB" id="A0AAE3KDE2"/>
<dbReference type="InterPro" id="IPR020119">
    <property type="entry name" value="PsdUridine_synth_TruD_CS"/>
</dbReference>
<dbReference type="Pfam" id="PF01142">
    <property type="entry name" value="TruD"/>
    <property type="match status" value="2"/>
</dbReference>
<evidence type="ECO:0000313" key="8">
    <source>
        <dbReference type="Proteomes" id="UP001205843"/>
    </source>
</evidence>
<evidence type="ECO:0000259" key="6">
    <source>
        <dbReference type="PROSITE" id="PS50984"/>
    </source>
</evidence>
<dbReference type="GO" id="GO:0160150">
    <property type="term" value="F:tRNA pseudouridine(13) synthase activity"/>
    <property type="evidence" value="ECO:0007669"/>
    <property type="project" value="UniProtKB-EC"/>
</dbReference>
<evidence type="ECO:0000313" key="7">
    <source>
        <dbReference type="EMBL" id="MCP1676173.1"/>
    </source>
</evidence>
<evidence type="ECO:0000256" key="4">
    <source>
        <dbReference type="HAMAP-Rule" id="MF_01082"/>
    </source>
</evidence>
<comment type="caution">
    <text evidence="7">The sequence shown here is derived from an EMBL/GenBank/DDBJ whole genome shotgun (WGS) entry which is preliminary data.</text>
</comment>
<name>A0AAE3KDE2_9GAMM</name>
<dbReference type="GO" id="GO:0005829">
    <property type="term" value="C:cytosol"/>
    <property type="evidence" value="ECO:0007669"/>
    <property type="project" value="TreeGrafter"/>
</dbReference>
<evidence type="ECO:0000256" key="2">
    <source>
        <dbReference type="ARBA" id="ARBA00022694"/>
    </source>
</evidence>
<dbReference type="PANTHER" id="PTHR47811">
    <property type="entry name" value="TRNA PSEUDOURIDINE SYNTHASE D"/>
    <property type="match status" value="1"/>
</dbReference>
<comment type="function">
    <text evidence="4">Responsible for synthesis of pseudouridine from uracil-13 in transfer RNAs.</text>
</comment>
<dbReference type="GO" id="GO:0003723">
    <property type="term" value="F:RNA binding"/>
    <property type="evidence" value="ECO:0007669"/>
    <property type="project" value="InterPro"/>
</dbReference>
<dbReference type="EMBL" id="JALJXV010000008">
    <property type="protein sequence ID" value="MCP1676173.1"/>
    <property type="molecule type" value="Genomic_DNA"/>
</dbReference>
<dbReference type="PROSITE" id="PS50984">
    <property type="entry name" value="TRUD"/>
    <property type="match status" value="1"/>
</dbReference>
<dbReference type="InterPro" id="IPR050170">
    <property type="entry name" value="TruD_pseudoU_synthase"/>
</dbReference>
<comment type="similarity">
    <text evidence="1 4">Belongs to the pseudouridine synthase TruD family.</text>
</comment>
<evidence type="ECO:0000256" key="1">
    <source>
        <dbReference type="ARBA" id="ARBA00007953"/>
    </source>
</evidence>
<dbReference type="InterPro" id="IPR020103">
    <property type="entry name" value="PsdUridine_synth_cat_dom_sf"/>
</dbReference>
<dbReference type="PROSITE" id="PS01268">
    <property type="entry name" value="UPF0024"/>
    <property type="match status" value="1"/>
</dbReference>
<comment type="catalytic activity">
    <reaction evidence="4">
        <text>uridine(13) in tRNA = pseudouridine(13) in tRNA</text>
        <dbReference type="Rhea" id="RHEA:42540"/>
        <dbReference type="Rhea" id="RHEA-COMP:10105"/>
        <dbReference type="Rhea" id="RHEA-COMP:10106"/>
        <dbReference type="ChEBI" id="CHEBI:65314"/>
        <dbReference type="ChEBI" id="CHEBI:65315"/>
        <dbReference type="EC" id="5.4.99.27"/>
    </reaction>
</comment>
<organism evidence="7 8">
    <name type="scientific">Natronocella acetinitrilica</name>
    <dbReference type="NCBI Taxonomy" id="414046"/>
    <lineage>
        <taxon>Bacteria</taxon>
        <taxon>Pseudomonadati</taxon>
        <taxon>Pseudomonadota</taxon>
        <taxon>Gammaproteobacteria</taxon>
        <taxon>Chromatiales</taxon>
        <taxon>Ectothiorhodospiraceae</taxon>
        <taxon>Natronocella</taxon>
    </lineage>
</organism>
<dbReference type="EC" id="5.4.99.27" evidence="4"/>
<dbReference type="Gene3D" id="3.30.2350.20">
    <property type="entry name" value="TruD, catalytic domain"/>
    <property type="match status" value="1"/>
</dbReference>
<dbReference type="HAMAP" id="MF_01082">
    <property type="entry name" value="TruD"/>
    <property type="match status" value="1"/>
</dbReference>
<keyword evidence="2 4" id="KW-0819">tRNA processing</keyword>
<gene>
    <name evidence="4" type="primary">truD</name>
    <name evidence="7" type="ORF">J2T57_003332</name>
</gene>
<sequence>MSGISATTAWTDLPCALGPPAASGLLRAATADFQVFEELGYSPDGAGEHLFVRVRKEGWNTPDVARWLAGALQIPQKAITWAGLKDRHAVTEQWFGIHAAGQALELPEPPPGLTWIATLRHGKKLRVGALRGNRFRLVLRDVQGHSADIHRRLLQIARVGVPNYFGAQRFGINGRNLERAAALFAGRRERDRTKRGLYLSAARSFLFNQVLAHRVSAGNWNHGLPGDLMTFTDSHSLFMADDNTAGDARLPRLDIHPTGPLPGEGGKPPSGDVATLEQQVLAGYPEFVGGLARCGLRGERRALRVPVAGLSWRALDGSAWELGFELPAGSYATAVLRELGQFPDARDQARSST</sequence>
<proteinExistence type="inferred from homology"/>
<dbReference type="InterPro" id="IPR001656">
    <property type="entry name" value="PsdUridine_synth_TruD"/>
</dbReference>